<dbReference type="RefSeq" id="WP_089780128.1">
    <property type="nucleotide sequence ID" value="NZ_CABLRR010000003.1"/>
</dbReference>
<dbReference type="Pfam" id="PF06032">
    <property type="entry name" value="S-Me-THD_N"/>
    <property type="match status" value="1"/>
</dbReference>
<dbReference type="InterPro" id="IPR024071">
    <property type="entry name" value="S-Me-THD_C_sf"/>
</dbReference>
<proteinExistence type="predicted"/>
<evidence type="ECO:0008006" key="5">
    <source>
        <dbReference type="Google" id="ProtNLM"/>
    </source>
</evidence>
<evidence type="ECO:0000313" key="4">
    <source>
        <dbReference type="Proteomes" id="UP000198902"/>
    </source>
</evidence>
<gene>
    <name evidence="3" type="ORF">BN996_02866</name>
</gene>
<reference evidence="4" key="1">
    <citation type="submission" date="2015-03" db="EMBL/GenBank/DDBJ databases">
        <authorList>
            <person name="Urmite Genomes"/>
        </authorList>
    </citation>
    <scope>NUCLEOTIDE SEQUENCE [LARGE SCALE GENOMIC DNA]</scope>
    <source>
        <strain evidence="4">Arc-Hr</strain>
    </source>
</reference>
<evidence type="ECO:0000259" key="1">
    <source>
        <dbReference type="Pfam" id="PF06032"/>
    </source>
</evidence>
<dbReference type="Gene3D" id="3.40.1610.10">
    <property type="entry name" value="CV3147-like domain"/>
    <property type="match status" value="1"/>
</dbReference>
<name>A0A0D6JUS4_9EURY</name>
<accession>A0A0D6JUS4</accession>
<keyword evidence="4" id="KW-1185">Reference proteome</keyword>
<dbReference type="AlphaFoldDB" id="A0A0D6JUS4"/>
<dbReference type="Proteomes" id="UP000198902">
    <property type="component" value="Unassembled WGS sequence"/>
</dbReference>
<protein>
    <recommendedName>
        <fullName evidence="5">DUF917 domain-containing protein</fullName>
    </recommendedName>
</protein>
<feature type="domain" description="S-Me-THD-like C-terminal" evidence="2">
    <location>
        <begin position="167"/>
        <end position="358"/>
    </location>
</feature>
<evidence type="ECO:0000313" key="3">
    <source>
        <dbReference type="EMBL" id="CQR51875.1"/>
    </source>
</evidence>
<dbReference type="InterPro" id="IPR048350">
    <property type="entry name" value="S-Me-THD-like_C"/>
</dbReference>
<dbReference type="OrthoDB" id="46232at2157"/>
<dbReference type="InterPro" id="IPR027479">
    <property type="entry name" value="S-Me-THD_N_sf"/>
</dbReference>
<organism evidence="3 4">
    <name type="scientific">Haloferax massiliensis</name>
    <dbReference type="NCBI Taxonomy" id="1476858"/>
    <lineage>
        <taxon>Archaea</taxon>
        <taxon>Methanobacteriati</taxon>
        <taxon>Methanobacteriota</taxon>
        <taxon>Stenosarchaea group</taxon>
        <taxon>Halobacteria</taxon>
        <taxon>Halobacteriales</taxon>
        <taxon>Haloferacaceae</taxon>
        <taxon>Haloferax</taxon>
    </lineage>
</organism>
<dbReference type="Gene3D" id="2.40.390.10">
    <property type="entry name" value="CV3147-like"/>
    <property type="match status" value="1"/>
</dbReference>
<sequence length="362" mass="38666">MTVEIGVEEIEDIALGATVLGTGGGGDPHVGKLVAKQAIEEFGPVELVSPDELDAEDFVVPTAQMGAPTVSVEKLPSGREAVTSLERVERELGKTADATMPIECGGINSTFPFAVAARRGLPVVDADGMGRAFPELQHETFNIYGVSGTPAAVSDERGNTCLIETEDNDQLEWLARGVTVRMGGVGYVSDYPMTGAQVKETAIPGTMSLARDLGRALRLAEDDAMSAVREVTRESIYGEARSLFEGKIVDVQRRTERGFVFGHVDIDGLDSDEGSAMRIEFQNENLGATVDGSYVATVPDLITVLDRETGGPIPTESLRYGARVRVLGIRTPEIMRTPAALDVWGPQSFGLDATYEPLADHP</sequence>
<evidence type="ECO:0000259" key="2">
    <source>
        <dbReference type="Pfam" id="PF20906"/>
    </source>
</evidence>
<dbReference type="SUPFAM" id="SSF160991">
    <property type="entry name" value="CV3147-like"/>
    <property type="match status" value="1"/>
</dbReference>
<dbReference type="EMBL" id="CSTE01000003">
    <property type="protein sequence ID" value="CQR51875.1"/>
    <property type="molecule type" value="Genomic_DNA"/>
</dbReference>
<dbReference type="InterPro" id="IPR010318">
    <property type="entry name" value="S-Me-THD_N"/>
</dbReference>
<dbReference type="Pfam" id="PF20906">
    <property type="entry name" value="S-Me-THD_C"/>
    <property type="match status" value="1"/>
</dbReference>
<feature type="domain" description="S-Me-THD N-terminal" evidence="1">
    <location>
        <begin position="9"/>
        <end position="164"/>
    </location>
</feature>